<name>A0A7R9B1N3_TIMSH</name>
<accession>A0A7R9B1N3</accession>
<dbReference type="SUPFAM" id="SSF46938">
    <property type="entry name" value="CRAL/TRIO N-terminal domain"/>
    <property type="match status" value="1"/>
</dbReference>
<evidence type="ECO:0000259" key="1">
    <source>
        <dbReference type="PROSITE" id="PS50191"/>
    </source>
</evidence>
<dbReference type="SUPFAM" id="SSF52087">
    <property type="entry name" value="CRAL/TRIO domain"/>
    <property type="match status" value="1"/>
</dbReference>
<dbReference type="Gene3D" id="1.10.8.20">
    <property type="entry name" value="N-terminal domain of phosphatidylinositol transfer protein sec14p"/>
    <property type="match status" value="1"/>
</dbReference>
<reference evidence="2" key="1">
    <citation type="submission" date="2020-11" db="EMBL/GenBank/DDBJ databases">
        <authorList>
            <person name="Tran Van P."/>
        </authorList>
    </citation>
    <scope>NUCLEOTIDE SEQUENCE</scope>
</reference>
<protein>
    <recommendedName>
        <fullName evidence="1">CRAL-TRIO domain-containing protein</fullName>
    </recommendedName>
</protein>
<dbReference type="GO" id="GO:0016020">
    <property type="term" value="C:membrane"/>
    <property type="evidence" value="ECO:0007669"/>
    <property type="project" value="TreeGrafter"/>
</dbReference>
<organism evidence="2">
    <name type="scientific">Timema shepardi</name>
    <name type="common">Walking stick</name>
    <dbReference type="NCBI Taxonomy" id="629360"/>
    <lineage>
        <taxon>Eukaryota</taxon>
        <taxon>Metazoa</taxon>
        <taxon>Ecdysozoa</taxon>
        <taxon>Arthropoda</taxon>
        <taxon>Hexapoda</taxon>
        <taxon>Insecta</taxon>
        <taxon>Pterygota</taxon>
        <taxon>Neoptera</taxon>
        <taxon>Polyneoptera</taxon>
        <taxon>Phasmatodea</taxon>
        <taxon>Timematodea</taxon>
        <taxon>Timematoidea</taxon>
        <taxon>Timematidae</taxon>
        <taxon>Timema</taxon>
    </lineage>
</organism>
<dbReference type="Gene3D" id="3.40.525.10">
    <property type="entry name" value="CRAL-TRIO lipid binding domain"/>
    <property type="match status" value="1"/>
</dbReference>
<proteinExistence type="predicted"/>
<dbReference type="PANTHER" id="PTHR10174">
    <property type="entry name" value="ALPHA-TOCOPHEROL TRANSFER PROTEIN-RELATED"/>
    <property type="match status" value="1"/>
</dbReference>
<evidence type="ECO:0000313" key="2">
    <source>
        <dbReference type="EMBL" id="CAD7264565.1"/>
    </source>
</evidence>
<dbReference type="InterPro" id="IPR001251">
    <property type="entry name" value="CRAL-TRIO_dom"/>
</dbReference>
<dbReference type="GO" id="GO:1902936">
    <property type="term" value="F:phosphatidylinositol bisphosphate binding"/>
    <property type="evidence" value="ECO:0007669"/>
    <property type="project" value="TreeGrafter"/>
</dbReference>
<dbReference type="Pfam" id="PF00650">
    <property type="entry name" value="CRAL_TRIO"/>
    <property type="match status" value="1"/>
</dbReference>
<dbReference type="PROSITE" id="PS50191">
    <property type="entry name" value="CRAL_TRIO"/>
    <property type="match status" value="1"/>
</dbReference>
<dbReference type="CDD" id="cd00170">
    <property type="entry name" value="SEC14"/>
    <property type="match status" value="1"/>
</dbReference>
<dbReference type="InterPro" id="IPR036865">
    <property type="entry name" value="CRAL-TRIO_dom_sf"/>
</dbReference>
<dbReference type="SMART" id="SM01100">
    <property type="entry name" value="CRAL_TRIO_N"/>
    <property type="match status" value="1"/>
</dbReference>
<dbReference type="PANTHER" id="PTHR10174:SF166">
    <property type="entry name" value="LD40136P"/>
    <property type="match status" value="1"/>
</dbReference>
<dbReference type="PRINTS" id="PR00180">
    <property type="entry name" value="CRETINALDHBP"/>
</dbReference>
<feature type="domain" description="CRAL-TRIO" evidence="1">
    <location>
        <begin position="46"/>
        <end position="219"/>
    </location>
</feature>
<gene>
    <name evidence="2" type="ORF">TSIB3V08_LOCUS8615</name>
</gene>
<dbReference type="EMBL" id="OC004511">
    <property type="protein sequence ID" value="CAD7264565.1"/>
    <property type="molecule type" value="Genomic_DNA"/>
</dbReference>
<dbReference type="InterPro" id="IPR036273">
    <property type="entry name" value="CRAL/TRIO_N_dom_sf"/>
</dbReference>
<dbReference type="AlphaFoldDB" id="A0A7R9B1N3"/>
<sequence length="223" mass="26188">MANSVFLLRFLRTKKFSIPLAQEMLERYLTIRQMYPDWFRKLDIDEPAVKEIIEAGYLVPLPERDDFGRRVILRCAANFDPYKYTATDMVRVHSLLVECLMDEEESQVRGYTHINDETGLSMGHISLWSLSDIRKMSKCVQKSTPMRHKSSHFLNIPHYANKIMEFFIMLLNEKLKSRIRKFDQIPWLFPVFQVAGHPVIPPEGSTYPAYEAQELLLENSRQS</sequence>
<dbReference type="InterPro" id="IPR011074">
    <property type="entry name" value="CRAL/TRIO_N_dom"/>
</dbReference>